<protein>
    <submittedName>
        <fullName evidence="5">AraC family transcriptional regulator</fullName>
    </submittedName>
</protein>
<keyword evidence="6" id="KW-1185">Reference proteome</keyword>
<feature type="domain" description="HTH araC/xylS-type" evidence="4">
    <location>
        <begin position="312"/>
        <end position="410"/>
    </location>
</feature>
<evidence type="ECO:0000256" key="2">
    <source>
        <dbReference type="ARBA" id="ARBA00023125"/>
    </source>
</evidence>
<dbReference type="Proteomes" id="UP000288812">
    <property type="component" value="Unassembled WGS sequence"/>
</dbReference>
<evidence type="ECO:0000259" key="4">
    <source>
        <dbReference type="PROSITE" id="PS01124"/>
    </source>
</evidence>
<dbReference type="EMBL" id="RLIH01000014">
    <property type="protein sequence ID" value="RVU54157.1"/>
    <property type="molecule type" value="Genomic_DNA"/>
</dbReference>
<evidence type="ECO:0000313" key="6">
    <source>
        <dbReference type="Proteomes" id="UP000288812"/>
    </source>
</evidence>
<dbReference type="PANTHER" id="PTHR43280:SF26">
    <property type="entry name" value="ARAC-FAMILY TRANSCRIPTIONAL REGULATOR"/>
    <property type="match status" value="1"/>
</dbReference>
<comment type="caution">
    <text evidence="5">The sequence shown here is derived from an EMBL/GenBank/DDBJ whole genome shotgun (WGS) entry which is preliminary data.</text>
</comment>
<keyword evidence="2" id="KW-0238">DNA-binding</keyword>
<dbReference type="InterPro" id="IPR018060">
    <property type="entry name" value="HTH_AraC"/>
</dbReference>
<name>A0A437S5B0_9FIRM</name>
<evidence type="ECO:0000256" key="3">
    <source>
        <dbReference type="ARBA" id="ARBA00023163"/>
    </source>
</evidence>
<dbReference type="GO" id="GO:0043565">
    <property type="term" value="F:sequence-specific DNA binding"/>
    <property type="evidence" value="ECO:0007669"/>
    <property type="project" value="InterPro"/>
</dbReference>
<dbReference type="Pfam" id="PF12833">
    <property type="entry name" value="HTH_18"/>
    <property type="match status" value="2"/>
</dbReference>
<evidence type="ECO:0000256" key="1">
    <source>
        <dbReference type="ARBA" id="ARBA00023015"/>
    </source>
</evidence>
<dbReference type="OrthoDB" id="94877at2"/>
<dbReference type="PROSITE" id="PS01124">
    <property type="entry name" value="HTH_ARAC_FAMILY_2"/>
    <property type="match status" value="2"/>
</dbReference>
<reference evidence="5 6" key="1">
    <citation type="submission" date="2018-11" db="EMBL/GenBank/DDBJ databases">
        <title>Genome sequencing and assembly of Anaerosphaera sp. nov., GS7-6-2.</title>
        <authorList>
            <person name="Rettenmaier R."/>
            <person name="Liebl W."/>
            <person name="Zverlov V."/>
        </authorList>
    </citation>
    <scope>NUCLEOTIDE SEQUENCE [LARGE SCALE GENOMIC DNA]</scope>
    <source>
        <strain evidence="5 6">GS7-6-2</strain>
    </source>
</reference>
<dbReference type="SMART" id="SM00342">
    <property type="entry name" value="HTH_ARAC"/>
    <property type="match status" value="2"/>
</dbReference>
<organism evidence="5 6">
    <name type="scientific">Anaerosphaera multitolerans</name>
    <dbReference type="NCBI Taxonomy" id="2487351"/>
    <lineage>
        <taxon>Bacteria</taxon>
        <taxon>Bacillati</taxon>
        <taxon>Bacillota</taxon>
        <taxon>Tissierellia</taxon>
        <taxon>Tissierellales</taxon>
        <taxon>Peptoniphilaceae</taxon>
        <taxon>Anaerosphaera</taxon>
    </lineage>
</organism>
<feature type="domain" description="HTH araC/xylS-type" evidence="4">
    <location>
        <begin position="197"/>
        <end position="295"/>
    </location>
</feature>
<dbReference type="GO" id="GO:0003700">
    <property type="term" value="F:DNA-binding transcription factor activity"/>
    <property type="evidence" value="ECO:0007669"/>
    <property type="project" value="InterPro"/>
</dbReference>
<accession>A0A437S5B0</accession>
<proteinExistence type="predicted"/>
<dbReference type="PROSITE" id="PS00041">
    <property type="entry name" value="HTH_ARAC_FAMILY_1"/>
    <property type="match status" value="2"/>
</dbReference>
<keyword evidence="3" id="KW-0804">Transcription</keyword>
<sequence>MDINSELQAKYSSSFDEKKICSYNVEEISSPTNPIMHQESRFLFFIEGKGTIKINNICYDIKPYSCVAIVPWTITEVTDVIERLQFIKIVYNFNYFNQSIKSTYNTLDESIDIISELSNNPIVYANELETKKIIRILNDLKSEISMESVLDIRKEQILSNAFISNKIMEMIIWYIRQTKNKNLKITKIANNDLDKRVTIFKYLYSHLSEKPTLKSVSTKFYISESTLSKYCKKIIGVNFHDLLNEMRLIKTMDFLLYSDFSLNIIAELVGFNDASHLSNFFTKRMGSTPNQYRKINKDVFKILNPERSNLGYEVINYITVFFMEDISEVVVAKKFDMSVQELNRILQYTVEKNFDELISFLRINHACKLLKTTDNTILDIAITVGYNNVKTFNNHFIKLKNMNPSKFRKEVNIQYDYE</sequence>
<dbReference type="PANTHER" id="PTHR43280">
    <property type="entry name" value="ARAC-FAMILY TRANSCRIPTIONAL REGULATOR"/>
    <property type="match status" value="1"/>
</dbReference>
<dbReference type="Gene3D" id="1.10.10.60">
    <property type="entry name" value="Homeodomain-like"/>
    <property type="match status" value="3"/>
</dbReference>
<dbReference type="InterPro" id="IPR018062">
    <property type="entry name" value="HTH_AraC-typ_CS"/>
</dbReference>
<dbReference type="SUPFAM" id="SSF46689">
    <property type="entry name" value="Homeodomain-like"/>
    <property type="match status" value="2"/>
</dbReference>
<keyword evidence="1" id="KW-0805">Transcription regulation</keyword>
<dbReference type="AlphaFoldDB" id="A0A437S5B0"/>
<evidence type="ECO:0000313" key="5">
    <source>
        <dbReference type="EMBL" id="RVU54157.1"/>
    </source>
</evidence>
<gene>
    <name evidence="5" type="ORF">EF514_08760</name>
</gene>
<dbReference type="RefSeq" id="WP_127725062.1">
    <property type="nucleotide sequence ID" value="NZ_RLIH01000014.1"/>
</dbReference>
<dbReference type="InterPro" id="IPR009057">
    <property type="entry name" value="Homeodomain-like_sf"/>
</dbReference>